<protein>
    <submittedName>
        <fullName evidence="1">Uncharacterized protein</fullName>
    </submittedName>
</protein>
<organism evidence="1 2">
    <name type="scientific">Pseudomonas juntendi</name>
    <dbReference type="NCBI Taxonomy" id="2666183"/>
    <lineage>
        <taxon>Bacteria</taxon>
        <taxon>Pseudomonadati</taxon>
        <taxon>Pseudomonadota</taxon>
        <taxon>Gammaproteobacteria</taxon>
        <taxon>Pseudomonadales</taxon>
        <taxon>Pseudomonadaceae</taxon>
        <taxon>Pseudomonas</taxon>
    </lineage>
</organism>
<dbReference type="RefSeq" id="WP_182333835.1">
    <property type="nucleotide sequence ID" value="NZ_JACGCZ010000009.1"/>
</dbReference>
<comment type="caution">
    <text evidence="1">The sequence shown here is derived from an EMBL/GenBank/DDBJ whole genome shotgun (WGS) entry which is preliminary data.</text>
</comment>
<dbReference type="Proteomes" id="UP000590738">
    <property type="component" value="Unassembled WGS sequence"/>
</dbReference>
<dbReference type="AlphaFoldDB" id="A0A7W2LK10"/>
<reference evidence="1 2" key="1">
    <citation type="submission" date="2020-07" db="EMBL/GenBank/DDBJ databases">
        <title>Diversity of carbapenemase encoding genes among Pseudomonas putida group clinical isolates in a tertiary Brazilian hospital.</title>
        <authorList>
            <person name="Alberto-Lei F."/>
            <person name="Nodari C.S."/>
            <person name="Streling A.P."/>
            <person name="Paulino J.T."/>
            <person name="Bessa-Neto F.O."/>
            <person name="Cayo R."/>
            <person name="Gales A.C."/>
        </authorList>
    </citation>
    <scope>NUCLEOTIDE SEQUENCE [LARGE SCALE GENOMIC DNA]</scope>
    <source>
        <strain evidence="1 2">12273</strain>
    </source>
</reference>
<accession>A0A7W2LK10</accession>
<evidence type="ECO:0000313" key="1">
    <source>
        <dbReference type="EMBL" id="MBA6142323.1"/>
    </source>
</evidence>
<dbReference type="EMBL" id="JACGCZ010000009">
    <property type="protein sequence ID" value="MBA6142323.1"/>
    <property type="molecule type" value="Genomic_DNA"/>
</dbReference>
<name>A0A7W2LK10_9PSED</name>
<proteinExistence type="predicted"/>
<evidence type="ECO:0000313" key="2">
    <source>
        <dbReference type="Proteomes" id="UP000590738"/>
    </source>
</evidence>
<sequence>MSHQFKPGDLALTLIDCEHIGSGSVVELIRFVEDGFDFGGFEADGDGWVVTCRFAKKVFYATEYLMPLRGDFTPEQQKAKEAEPCA</sequence>
<gene>
    <name evidence="1" type="ORF">H4B97_07525</name>
</gene>